<dbReference type="Gene3D" id="3.40.50.720">
    <property type="entry name" value="NAD(P)-binding Rossmann-like Domain"/>
    <property type="match status" value="1"/>
</dbReference>
<dbReference type="STRING" id="6689.A0A423TQD0"/>
<proteinExistence type="predicted"/>
<name>A0A423TQD0_PENVA</name>
<dbReference type="AlphaFoldDB" id="A0A423TQD0"/>
<dbReference type="Pfam" id="PF00106">
    <property type="entry name" value="adh_short"/>
    <property type="match status" value="1"/>
</dbReference>
<protein>
    <submittedName>
        <fullName evidence="2">D-beta-hydroxybutyrate dehydrogenase, mitochondrial</fullName>
    </submittedName>
</protein>
<dbReference type="PANTHER" id="PTHR43313">
    <property type="entry name" value="SHORT-CHAIN DEHYDROGENASE/REDUCTASE FAMILY 9C"/>
    <property type="match status" value="1"/>
</dbReference>
<dbReference type="GO" id="GO:0016491">
    <property type="term" value="F:oxidoreductase activity"/>
    <property type="evidence" value="ECO:0007669"/>
    <property type="project" value="TreeGrafter"/>
</dbReference>
<evidence type="ECO:0000313" key="3">
    <source>
        <dbReference type="Proteomes" id="UP000283509"/>
    </source>
</evidence>
<gene>
    <name evidence="2" type="ORF">C7M84_002631</name>
</gene>
<feature type="transmembrane region" description="Helical" evidence="1">
    <location>
        <begin position="12"/>
        <end position="29"/>
    </location>
</feature>
<dbReference type="OrthoDB" id="2102561at2759"/>
<dbReference type="SUPFAM" id="SSF51735">
    <property type="entry name" value="NAD(P)-binding Rossmann-fold domains"/>
    <property type="match status" value="1"/>
</dbReference>
<sequence>MEWTQDRVIRVLFWGGFSLVLTEILTFIGLTSCCWLSFLSLWGLSAGAYLYRASLKVSPTGKAVVITGCDTGFGNALAIRLHQLGFRVFALCLRSEGAGIQKLRDEHSKRLHVIQADVTKQDQLDRALQEVKSLLPVGEVLWGLVNNAGVCTIGPVEWISKEHFRKDPEVNLFGVIAATKTFLPLVRRARGRIVNVASVAGRFCAPLLAAYNASKYADGEGTGIREERKLEMRPWGVKVCLIEPGNFGSGTELFAREEALKEEVDKMWLSLDEEIKSDYGEAGRKRVETFMRNIRNKGASDISPVITAFTEALTQQHPQTRYDPMDPLMYFTLFLATHFPDWVYDSYFALMVRLSK</sequence>
<keyword evidence="1" id="KW-0472">Membrane</keyword>
<dbReference type="InterPro" id="IPR036291">
    <property type="entry name" value="NAD(P)-bd_dom_sf"/>
</dbReference>
<dbReference type="PANTHER" id="PTHR43313:SF36">
    <property type="entry name" value="D-BETA-HYDROXYBUTYRATE DEHYDROGENASE, MITOCHONDRIAL"/>
    <property type="match status" value="1"/>
</dbReference>
<dbReference type="InterPro" id="IPR002347">
    <property type="entry name" value="SDR_fam"/>
</dbReference>
<keyword evidence="1" id="KW-1133">Transmembrane helix</keyword>
<dbReference type="EMBL" id="QCYY01001348">
    <property type="protein sequence ID" value="ROT78660.1"/>
    <property type="molecule type" value="Genomic_DNA"/>
</dbReference>
<keyword evidence="3" id="KW-1185">Reference proteome</keyword>
<reference evidence="2 3" key="1">
    <citation type="submission" date="2018-04" db="EMBL/GenBank/DDBJ databases">
        <authorList>
            <person name="Zhang X."/>
            <person name="Yuan J."/>
            <person name="Li F."/>
            <person name="Xiang J."/>
        </authorList>
    </citation>
    <scope>NUCLEOTIDE SEQUENCE [LARGE SCALE GENOMIC DNA]</scope>
    <source>
        <tissue evidence="2">Muscle</tissue>
    </source>
</reference>
<comment type="caution">
    <text evidence="2">The sequence shown here is derived from an EMBL/GenBank/DDBJ whole genome shotgun (WGS) entry which is preliminary data.</text>
</comment>
<evidence type="ECO:0000313" key="2">
    <source>
        <dbReference type="EMBL" id="ROT78660.1"/>
    </source>
</evidence>
<keyword evidence="1" id="KW-0812">Transmembrane</keyword>
<dbReference type="PRINTS" id="PR00081">
    <property type="entry name" value="GDHRDH"/>
</dbReference>
<reference evidence="2 3" key="2">
    <citation type="submission" date="2019-01" db="EMBL/GenBank/DDBJ databases">
        <title>The decoding of complex shrimp genome reveals the adaptation for benthos swimmer, frequently molting mechanism and breeding impact on genome.</title>
        <authorList>
            <person name="Sun Y."/>
            <person name="Gao Y."/>
            <person name="Yu Y."/>
        </authorList>
    </citation>
    <scope>NUCLEOTIDE SEQUENCE [LARGE SCALE GENOMIC DNA]</scope>
    <source>
        <tissue evidence="2">Muscle</tissue>
    </source>
</reference>
<organism evidence="2 3">
    <name type="scientific">Penaeus vannamei</name>
    <name type="common">Whiteleg shrimp</name>
    <name type="synonym">Litopenaeus vannamei</name>
    <dbReference type="NCBI Taxonomy" id="6689"/>
    <lineage>
        <taxon>Eukaryota</taxon>
        <taxon>Metazoa</taxon>
        <taxon>Ecdysozoa</taxon>
        <taxon>Arthropoda</taxon>
        <taxon>Crustacea</taxon>
        <taxon>Multicrustacea</taxon>
        <taxon>Malacostraca</taxon>
        <taxon>Eumalacostraca</taxon>
        <taxon>Eucarida</taxon>
        <taxon>Decapoda</taxon>
        <taxon>Dendrobranchiata</taxon>
        <taxon>Penaeoidea</taxon>
        <taxon>Penaeidae</taxon>
        <taxon>Penaeus</taxon>
    </lineage>
</organism>
<dbReference type="Proteomes" id="UP000283509">
    <property type="component" value="Unassembled WGS sequence"/>
</dbReference>
<dbReference type="GO" id="GO:0008202">
    <property type="term" value="P:steroid metabolic process"/>
    <property type="evidence" value="ECO:0007669"/>
    <property type="project" value="TreeGrafter"/>
</dbReference>
<evidence type="ECO:0000256" key="1">
    <source>
        <dbReference type="SAM" id="Phobius"/>
    </source>
</evidence>
<accession>A0A423TQD0</accession>